<accession>A0A5B7IUU0</accession>
<proteinExistence type="predicted"/>
<dbReference type="InterPro" id="IPR012337">
    <property type="entry name" value="RNaseH-like_sf"/>
</dbReference>
<comment type="caution">
    <text evidence="1">The sequence shown here is derived from an EMBL/GenBank/DDBJ whole genome shotgun (WGS) entry which is preliminary data.</text>
</comment>
<evidence type="ECO:0000313" key="2">
    <source>
        <dbReference type="Proteomes" id="UP000324222"/>
    </source>
</evidence>
<evidence type="ECO:0000313" key="1">
    <source>
        <dbReference type="EMBL" id="MPC85237.1"/>
    </source>
</evidence>
<gene>
    <name evidence="1" type="ORF">E2C01_080001</name>
</gene>
<dbReference type="AlphaFoldDB" id="A0A5B7IUU0"/>
<name>A0A5B7IUU0_PORTR</name>
<dbReference type="GO" id="GO:0003676">
    <property type="term" value="F:nucleic acid binding"/>
    <property type="evidence" value="ECO:0007669"/>
    <property type="project" value="InterPro"/>
</dbReference>
<dbReference type="Gene3D" id="3.30.420.10">
    <property type="entry name" value="Ribonuclease H-like superfamily/Ribonuclease H"/>
    <property type="match status" value="1"/>
</dbReference>
<organism evidence="1 2">
    <name type="scientific">Portunus trituberculatus</name>
    <name type="common">Swimming crab</name>
    <name type="synonym">Neptunus trituberculatus</name>
    <dbReference type="NCBI Taxonomy" id="210409"/>
    <lineage>
        <taxon>Eukaryota</taxon>
        <taxon>Metazoa</taxon>
        <taxon>Ecdysozoa</taxon>
        <taxon>Arthropoda</taxon>
        <taxon>Crustacea</taxon>
        <taxon>Multicrustacea</taxon>
        <taxon>Malacostraca</taxon>
        <taxon>Eumalacostraca</taxon>
        <taxon>Eucarida</taxon>
        <taxon>Decapoda</taxon>
        <taxon>Pleocyemata</taxon>
        <taxon>Brachyura</taxon>
        <taxon>Eubrachyura</taxon>
        <taxon>Portunoidea</taxon>
        <taxon>Portunidae</taxon>
        <taxon>Portuninae</taxon>
        <taxon>Portunus</taxon>
    </lineage>
</organism>
<dbReference type="EMBL" id="VSRR010067757">
    <property type="protein sequence ID" value="MPC85237.1"/>
    <property type="molecule type" value="Genomic_DNA"/>
</dbReference>
<reference evidence="1 2" key="1">
    <citation type="submission" date="2019-05" db="EMBL/GenBank/DDBJ databases">
        <title>Another draft genome of Portunus trituberculatus and its Hox gene families provides insights of decapod evolution.</title>
        <authorList>
            <person name="Jeong J.-H."/>
            <person name="Song I."/>
            <person name="Kim S."/>
            <person name="Choi T."/>
            <person name="Kim D."/>
            <person name="Ryu S."/>
            <person name="Kim W."/>
        </authorList>
    </citation>
    <scope>NUCLEOTIDE SEQUENCE [LARGE SCALE GENOMIC DNA]</scope>
    <source>
        <tissue evidence="1">Muscle</tissue>
    </source>
</reference>
<dbReference type="Proteomes" id="UP000324222">
    <property type="component" value="Unassembled WGS sequence"/>
</dbReference>
<dbReference type="InterPro" id="IPR036397">
    <property type="entry name" value="RNaseH_sf"/>
</dbReference>
<sequence length="68" mass="7369">MGLGEAVAHDCRGDAGALYHQFGVTLRHVFDTQVSPQGGRDVRCPPLSLSLLIPVSLLRPLSFSTHRD</sequence>
<dbReference type="SUPFAM" id="SSF53098">
    <property type="entry name" value="Ribonuclease H-like"/>
    <property type="match status" value="1"/>
</dbReference>
<keyword evidence="2" id="KW-1185">Reference proteome</keyword>
<protein>
    <submittedName>
        <fullName evidence="1">Uncharacterized protein</fullName>
    </submittedName>
</protein>